<accession>A0AA40A891</accession>
<reference evidence="2" key="1">
    <citation type="submission" date="2023-06" db="EMBL/GenBank/DDBJ databases">
        <title>Genome-scale phylogeny and comparative genomics of the fungal order Sordariales.</title>
        <authorList>
            <consortium name="Lawrence Berkeley National Laboratory"/>
            <person name="Hensen N."/>
            <person name="Bonometti L."/>
            <person name="Westerberg I."/>
            <person name="Brannstrom I.O."/>
            <person name="Guillou S."/>
            <person name="Cros-Aarteil S."/>
            <person name="Calhoun S."/>
            <person name="Haridas S."/>
            <person name="Kuo A."/>
            <person name="Mondo S."/>
            <person name="Pangilinan J."/>
            <person name="Riley R."/>
            <person name="Labutti K."/>
            <person name="Andreopoulos B."/>
            <person name="Lipzen A."/>
            <person name="Chen C."/>
            <person name="Yanf M."/>
            <person name="Daum C."/>
            <person name="Ng V."/>
            <person name="Clum A."/>
            <person name="Steindorff A."/>
            <person name="Ohm R."/>
            <person name="Martin F."/>
            <person name="Silar P."/>
            <person name="Natvig D."/>
            <person name="Lalanne C."/>
            <person name="Gautier V."/>
            <person name="Ament-Velasquez S.L."/>
            <person name="Kruys A."/>
            <person name="Hutchinson M.I."/>
            <person name="Powell A.J."/>
            <person name="Barry K."/>
            <person name="Miller A.N."/>
            <person name="Grigoriev I.V."/>
            <person name="Debuchy R."/>
            <person name="Gladieux P."/>
            <person name="Thoren M.H."/>
            <person name="Johannesson H."/>
        </authorList>
    </citation>
    <scope>NUCLEOTIDE SEQUENCE</scope>
    <source>
        <strain evidence="2">SMH4607-1</strain>
    </source>
</reference>
<proteinExistence type="predicted"/>
<evidence type="ECO:0000313" key="3">
    <source>
        <dbReference type="Proteomes" id="UP001172102"/>
    </source>
</evidence>
<dbReference type="EMBL" id="JAUKUA010000005">
    <property type="protein sequence ID" value="KAK0711105.1"/>
    <property type="molecule type" value="Genomic_DNA"/>
</dbReference>
<feature type="region of interest" description="Disordered" evidence="1">
    <location>
        <begin position="196"/>
        <end position="215"/>
    </location>
</feature>
<dbReference type="Proteomes" id="UP001172102">
    <property type="component" value="Unassembled WGS sequence"/>
</dbReference>
<feature type="compositionally biased region" description="Basic and acidic residues" evidence="1">
    <location>
        <begin position="205"/>
        <end position="215"/>
    </location>
</feature>
<keyword evidence="3" id="KW-1185">Reference proteome</keyword>
<organism evidence="2 3">
    <name type="scientific">Lasiosphaeris hirsuta</name>
    <dbReference type="NCBI Taxonomy" id="260670"/>
    <lineage>
        <taxon>Eukaryota</taxon>
        <taxon>Fungi</taxon>
        <taxon>Dikarya</taxon>
        <taxon>Ascomycota</taxon>
        <taxon>Pezizomycotina</taxon>
        <taxon>Sordariomycetes</taxon>
        <taxon>Sordariomycetidae</taxon>
        <taxon>Sordariales</taxon>
        <taxon>Lasiosphaeriaceae</taxon>
        <taxon>Lasiosphaeris</taxon>
    </lineage>
</organism>
<sequence length="215" mass="24157">MYHLLLRLLPWFWDKPLSNKYIVSPCKQDLFSGACRWNEGCDETTPPSQVAGEPATKVRLFRTQDQRWERVSTIVNARWLNPAVTICAWRQAKPKSLCLYHSLIADLRLFSQRCPGLPRPVANSRFHLLPGSWLRLSALLASLALSWPSSASPWLLGCGTRARFLPSFPSSWPFLGSSCPFAPAPLSKTLRPWAVSWQSPGQDNPKGKGEDSAVR</sequence>
<protein>
    <submittedName>
        <fullName evidence="2">Uncharacterized protein</fullName>
    </submittedName>
</protein>
<evidence type="ECO:0000313" key="2">
    <source>
        <dbReference type="EMBL" id="KAK0711105.1"/>
    </source>
</evidence>
<name>A0AA40A891_9PEZI</name>
<dbReference type="AlphaFoldDB" id="A0AA40A891"/>
<comment type="caution">
    <text evidence="2">The sequence shown here is derived from an EMBL/GenBank/DDBJ whole genome shotgun (WGS) entry which is preliminary data.</text>
</comment>
<evidence type="ECO:0000256" key="1">
    <source>
        <dbReference type="SAM" id="MobiDB-lite"/>
    </source>
</evidence>
<gene>
    <name evidence="2" type="ORF">B0H67DRAFT_274654</name>
</gene>